<reference evidence="2" key="1">
    <citation type="journal article" date="2023" name="Mol. Phylogenet. Evol.">
        <title>Genome-scale phylogeny and comparative genomics of the fungal order Sordariales.</title>
        <authorList>
            <person name="Hensen N."/>
            <person name="Bonometti L."/>
            <person name="Westerberg I."/>
            <person name="Brannstrom I.O."/>
            <person name="Guillou S."/>
            <person name="Cros-Aarteil S."/>
            <person name="Calhoun S."/>
            <person name="Haridas S."/>
            <person name="Kuo A."/>
            <person name="Mondo S."/>
            <person name="Pangilinan J."/>
            <person name="Riley R."/>
            <person name="LaButti K."/>
            <person name="Andreopoulos B."/>
            <person name="Lipzen A."/>
            <person name="Chen C."/>
            <person name="Yan M."/>
            <person name="Daum C."/>
            <person name="Ng V."/>
            <person name="Clum A."/>
            <person name="Steindorff A."/>
            <person name="Ohm R.A."/>
            <person name="Martin F."/>
            <person name="Silar P."/>
            <person name="Natvig D.O."/>
            <person name="Lalanne C."/>
            <person name="Gautier V."/>
            <person name="Ament-Velasquez S.L."/>
            <person name="Kruys A."/>
            <person name="Hutchinson M.I."/>
            <person name="Powell A.J."/>
            <person name="Barry K."/>
            <person name="Miller A.N."/>
            <person name="Grigoriev I.V."/>
            <person name="Debuchy R."/>
            <person name="Gladieux P."/>
            <person name="Hiltunen Thoren M."/>
            <person name="Johannesson H."/>
        </authorList>
    </citation>
    <scope>NUCLEOTIDE SEQUENCE</scope>
    <source>
        <strain evidence="2">CBS 232.78</strain>
    </source>
</reference>
<keyword evidence="3" id="KW-1185">Reference proteome</keyword>
<accession>A0AAE0P8T3</accession>
<proteinExistence type="predicted"/>
<dbReference type="EMBL" id="JAULSW010000001">
    <property type="protein sequence ID" value="KAK3395160.1"/>
    <property type="molecule type" value="Genomic_DNA"/>
</dbReference>
<comment type="caution">
    <text evidence="2">The sequence shown here is derived from an EMBL/GenBank/DDBJ whole genome shotgun (WGS) entry which is preliminary data.</text>
</comment>
<evidence type="ECO:0000256" key="1">
    <source>
        <dbReference type="SAM" id="MobiDB-lite"/>
    </source>
</evidence>
<feature type="region of interest" description="Disordered" evidence="1">
    <location>
        <begin position="224"/>
        <end position="243"/>
    </location>
</feature>
<protein>
    <recommendedName>
        <fullName evidence="4">Ubiquitin-like domain-containing protein</fullName>
    </recommendedName>
</protein>
<evidence type="ECO:0000313" key="2">
    <source>
        <dbReference type="EMBL" id="KAK3395160.1"/>
    </source>
</evidence>
<name>A0AAE0P8T3_9PEZI</name>
<organism evidence="2 3">
    <name type="scientific">Podospora didyma</name>
    <dbReference type="NCBI Taxonomy" id="330526"/>
    <lineage>
        <taxon>Eukaryota</taxon>
        <taxon>Fungi</taxon>
        <taxon>Dikarya</taxon>
        <taxon>Ascomycota</taxon>
        <taxon>Pezizomycotina</taxon>
        <taxon>Sordariomycetes</taxon>
        <taxon>Sordariomycetidae</taxon>
        <taxon>Sordariales</taxon>
        <taxon>Podosporaceae</taxon>
        <taxon>Podospora</taxon>
    </lineage>
</organism>
<evidence type="ECO:0000313" key="3">
    <source>
        <dbReference type="Proteomes" id="UP001285441"/>
    </source>
</evidence>
<dbReference type="Proteomes" id="UP001285441">
    <property type="component" value="Unassembled WGS sequence"/>
</dbReference>
<reference evidence="2" key="2">
    <citation type="submission" date="2023-06" db="EMBL/GenBank/DDBJ databases">
        <authorList>
            <consortium name="Lawrence Berkeley National Laboratory"/>
            <person name="Haridas S."/>
            <person name="Hensen N."/>
            <person name="Bonometti L."/>
            <person name="Westerberg I."/>
            <person name="Brannstrom I.O."/>
            <person name="Guillou S."/>
            <person name="Cros-Aarteil S."/>
            <person name="Calhoun S."/>
            <person name="Kuo A."/>
            <person name="Mondo S."/>
            <person name="Pangilinan J."/>
            <person name="Riley R."/>
            <person name="LaButti K."/>
            <person name="Andreopoulos B."/>
            <person name="Lipzen A."/>
            <person name="Chen C."/>
            <person name="Yanf M."/>
            <person name="Daum C."/>
            <person name="Ng V."/>
            <person name="Clum A."/>
            <person name="Steindorff A."/>
            <person name="Ohm R."/>
            <person name="Martin F."/>
            <person name="Silar P."/>
            <person name="Natvig D."/>
            <person name="Lalanne C."/>
            <person name="Gautier V."/>
            <person name="Ament-velasquez S.L."/>
            <person name="Kruys A."/>
            <person name="Hutchinson M.I."/>
            <person name="Powell A.J."/>
            <person name="Barry K."/>
            <person name="Miller A.N."/>
            <person name="Grigoriev I.V."/>
            <person name="Debuchy R."/>
            <person name="Gladieux P."/>
            <person name="Thoren M.H."/>
            <person name="Johannesson H."/>
        </authorList>
    </citation>
    <scope>NUCLEOTIDE SEQUENCE</scope>
    <source>
        <strain evidence="2">CBS 232.78</strain>
    </source>
</reference>
<evidence type="ECO:0008006" key="4">
    <source>
        <dbReference type="Google" id="ProtNLM"/>
    </source>
</evidence>
<dbReference type="AlphaFoldDB" id="A0AAE0P8T3"/>
<gene>
    <name evidence="2" type="ORF">B0H63DRAFT_445209</name>
</gene>
<sequence length="243" mass="27620">MAFNLSVQIFARDDDASETHCCTVTVCDIKITDYVFHFKHLATRYVRQHVTESLARDNVDRRVVDVGQFYHCAECFSELKFGDQTLDLHKTLGDYHIQPDNTVTLYRANTPCRHPPRHSPYRLCTRPSPKTLVVDWFKSWTRRFNEQPPVANKPQRSLEVVPGSLIAQNLLQDPDIFAWEPHPIRSFRIRVVSFEQFRFLPDEGPLIPPLLVLQTTTAVGILEQSGTPGAGAPPDAEALGRLG</sequence>